<dbReference type="InParanoid" id="A0A1Q3B2R8"/>
<comment type="caution">
    <text evidence="1">The sequence shown here is derived from an EMBL/GenBank/DDBJ whole genome shotgun (WGS) entry which is preliminary data.</text>
</comment>
<dbReference type="EMBL" id="BDDD01000239">
    <property type="protein sequence ID" value="GAV62072.1"/>
    <property type="molecule type" value="Genomic_DNA"/>
</dbReference>
<name>A0A1Q3B2R8_CEPFO</name>
<dbReference type="AlphaFoldDB" id="A0A1Q3B2R8"/>
<evidence type="ECO:0000313" key="2">
    <source>
        <dbReference type="Proteomes" id="UP000187406"/>
    </source>
</evidence>
<proteinExistence type="predicted"/>
<organism evidence="1 2">
    <name type="scientific">Cephalotus follicularis</name>
    <name type="common">Albany pitcher plant</name>
    <dbReference type="NCBI Taxonomy" id="3775"/>
    <lineage>
        <taxon>Eukaryota</taxon>
        <taxon>Viridiplantae</taxon>
        <taxon>Streptophyta</taxon>
        <taxon>Embryophyta</taxon>
        <taxon>Tracheophyta</taxon>
        <taxon>Spermatophyta</taxon>
        <taxon>Magnoliopsida</taxon>
        <taxon>eudicotyledons</taxon>
        <taxon>Gunneridae</taxon>
        <taxon>Pentapetalae</taxon>
        <taxon>rosids</taxon>
        <taxon>fabids</taxon>
        <taxon>Oxalidales</taxon>
        <taxon>Cephalotaceae</taxon>
        <taxon>Cephalotus</taxon>
    </lineage>
</organism>
<accession>A0A1Q3B2R8</accession>
<protein>
    <submittedName>
        <fullName evidence="1">Uncharacterized protein</fullName>
    </submittedName>
</protein>
<dbReference type="Proteomes" id="UP000187406">
    <property type="component" value="Unassembled WGS sequence"/>
</dbReference>
<reference evidence="2" key="1">
    <citation type="submission" date="2016-04" db="EMBL/GenBank/DDBJ databases">
        <title>Cephalotus genome sequencing.</title>
        <authorList>
            <person name="Fukushima K."/>
            <person name="Hasebe M."/>
            <person name="Fang X."/>
        </authorList>
    </citation>
    <scope>NUCLEOTIDE SEQUENCE [LARGE SCALE GENOMIC DNA]</scope>
    <source>
        <strain evidence="2">cv. St1</strain>
    </source>
</reference>
<evidence type="ECO:0000313" key="1">
    <source>
        <dbReference type="EMBL" id="GAV62072.1"/>
    </source>
</evidence>
<dbReference type="OrthoDB" id="1886726at2759"/>
<sequence>MQSMLNLRATYGLPLSVYGITHLTLSKDVADHERRRRVIKKQRSQARKGLLENLEMRIQRNSERELVEIKEDEVEGDLASVLQDFSYGCLACTAKAA</sequence>
<gene>
    <name evidence="1" type="ORF">CFOL_v3_05596</name>
</gene>
<dbReference type="FunCoup" id="A0A1Q3B2R8">
    <property type="interactions" value="54"/>
</dbReference>
<keyword evidence="2" id="KW-1185">Reference proteome</keyword>